<feature type="compositionally biased region" description="Polar residues" evidence="7">
    <location>
        <begin position="1"/>
        <end position="14"/>
    </location>
</feature>
<dbReference type="InterPro" id="IPR033467">
    <property type="entry name" value="Tesmin/TSO1-like_CXC"/>
</dbReference>
<dbReference type="Pfam" id="PF00856">
    <property type="entry name" value="SET"/>
    <property type="match status" value="1"/>
</dbReference>
<keyword evidence="5" id="KW-0804">Transcription</keyword>
<dbReference type="SUPFAM" id="SSF82199">
    <property type="entry name" value="SET domain"/>
    <property type="match status" value="1"/>
</dbReference>
<dbReference type="PROSITE" id="PS50280">
    <property type="entry name" value="SET"/>
    <property type="match status" value="1"/>
</dbReference>
<comment type="caution">
    <text evidence="10">The sequence shown here is derived from an EMBL/GenBank/DDBJ whole genome shotgun (WGS) entry which is preliminary data.</text>
</comment>
<dbReference type="InterPro" id="IPR026489">
    <property type="entry name" value="CXC_dom"/>
</dbReference>
<dbReference type="Pfam" id="PF18264">
    <property type="entry name" value="preSET_CXC"/>
    <property type="match status" value="1"/>
</dbReference>
<feature type="region of interest" description="Disordered" evidence="7">
    <location>
        <begin position="357"/>
        <end position="498"/>
    </location>
</feature>
<keyword evidence="1" id="KW-0489">Methyltransferase</keyword>
<evidence type="ECO:0000259" key="9">
    <source>
        <dbReference type="PROSITE" id="PS51633"/>
    </source>
</evidence>
<dbReference type="InterPro" id="IPR025778">
    <property type="entry name" value="Hist-Lys_N-MeTrfase_plant"/>
</dbReference>
<protein>
    <submittedName>
        <fullName evidence="10">Uncharacterized protein</fullName>
    </submittedName>
</protein>
<dbReference type="InterPro" id="IPR041355">
    <property type="entry name" value="Pre-SET_CXC"/>
</dbReference>
<feature type="domain" description="CXC" evidence="9">
    <location>
        <begin position="651"/>
        <end position="750"/>
    </location>
</feature>
<dbReference type="GO" id="GO:0140951">
    <property type="term" value="F:histone H3K27 trimethyltransferase activity"/>
    <property type="evidence" value="ECO:0007669"/>
    <property type="project" value="UniProtKB-EC"/>
</dbReference>
<dbReference type="InterPro" id="IPR045318">
    <property type="entry name" value="EZH1/2-like"/>
</dbReference>
<evidence type="ECO:0000313" key="11">
    <source>
        <dbReference type="Proteomes" id="UP001229421"/>
    </source>
</evidence>
<dbReference type="InterPro" id="IPR058609">
    <property type="entry name" value="HTH_CLF-like"/>
</dbReference>
<dbReference type="GO" id="GO:0031519">
    <property type="term" value="C:PcG protein complex"/>
    <property type="evidence" value="ECO:0007669"/>
    <property type="project" value="InterPro"/>
</dbReference>
<name>A0AAD8P4F8_TARER</name>
<reference evidence="10" key="1">
    <citation type="journal article" date="2023" name="bioRxiv">
        <title>Improved chromosome-level genome assembly for marigold (Tagetes erecta).</title>
        <authorList>
            <person name="Jiang F."/>
            <person name="Yuan L."/>
            <person name="Wang S."/>
            <person name="Wang H."/>
            <person name="Xu D."/>
            <person name="Wang A."/>
            <person name="Fan W."/>
        </authorList>
    </citation>
    <scope>NUCLEOTIDE SEQUENCE</scope>
    <source>
        <strain evidence="10">WSJ</strain>
        <tissue evidence="10">Leaf</tissue>
    </source>
</reference>
<dbReference type="Proteomes" id="UP001229421">
    <property type="component" value="Unassembled WGS sequence"/>
</dbReference>
<feature type="compositionally biased region" description="Low complexity" evidence="7">
    <location>
        <begin position="475"/>
        <end position="485"/>
    </location>
</feature>
<evidence type="ECO:0000259" key="8">
    <source>
        <dbReference type="PROSITE" id="PS50280"/>
    </source>
</evidence>
<feature type="region of interest" description="Disordered" evidence="7">
    <location>
        <begin position="1"/>
        <end position="21"/>
    </location>
</feature>
<evidence type="ECO:0000256" key="3">
    <source>
        <dbReference type="ARBA" id="ARBA00022691"/>
    </source>
</evidence>
<dbReference type="GO" id="GO:0031507">
    <property type="term" value="P:heterochromatin formation"/>
    <property type="evidence" value="ECO:0007669"/>
    <property type="project" value="TreeGrafter"/>
</dbReference>
<dbReference type="PANTHER" id="PTHR45747:SF4">
    <property type="entry name" value="HISTONE-LYSINE N-METHYLTRANSFERASE E(Z)"/>
    <property type="match status" value="1"/>
</dbReference>
<proteinExistence type="predicted"/>
<accession>A0AAD8P4F8</accession>
<feature type="compositionally biased region" description="Basic and acidic residues" evidence="7">
    <location>
        <begin position="888"/>
        <end position="903"/>
    </location>
</feature>
<evidence type="ECO:0000313" key="10">
    <source>
        <dbReference type="EMBL" id="KAK1433083.1"/>
    </source>
</evidence>
<feature type="region of interest" description="Disordered" evidence="7">
    <location>
        <begin position="888"/>
        <end position="914"/>
    </location>
</feature>
<keyword evidence="4" id="KW-0805">Transcription regulation</keyword>
<dbReference type="PANTHER" id="PTHR45747">
    <property type="entry name" value="HISTONE-LYSINE N-METHYLTRANSFERASE E(Z)"/>
    <property type="match status" value="1"/>
</dbReference>
<feature type="compositionally biased region" description="Low complexity" evidence="7">
    <location>
        <begin position="449"/>
        <end position="466"/>
    </location>
</feature>
<dbReference type="FunFam" id="2.170.270.10:FF:000001">
    <property type="entry name" value="Putative histone-lysine N-methyltransferase EZH2"/>
    <property type="match status" value="1"/>
</dbReference>
<evidence type="ECO:0000256" key="1">
    <source>
        <dbReference type="ARBA" id="ARBA00022603"/>
    </source>
</evidence>
<keyword evidence="2" id="KW-0808">Transferase</keyword>
<keyword evidence="3" id="KW-0949">S-adenosyl-L-methionine</keyword>
<keyword evidence="11" id="KW-1185">Reference proteome</keyword>
<dbReference type="InterPro" id="IPR046341">
    <property type="entry name" value="SET_dom_sf"/>
</dbReference>
<dbReference type="PROSITE" id="PS51633">
    <property type="entry name" value="CXC"/>
    <property type="match status" value="1"/>
</dbReference>
<feature type="compositionally biased region" description="Basic and acidic residues" evidence="7">
    <location>
        <begin position="404"/>
        <end position="420"/>
    </location>
</feature>
<feature type="compositionally biased region" description="Polar residues" evidence="7">
    <location>
        <begin position="389"/>
        <end position="401"/>
    </location>
</feature>
<evidence type="ECO:0000256" key="7">
    <source>
        <dbReference type="SAM" id="MobiDB-lite"/>
    </source>
</evidence>
<organism evidence="10 11">
    <name type="scientific">Tagetes erecta</name>
    <name type="common">African marigold</name>
    <dbReference type="NCBI Taxonomy" id="13708"/>
    <lineage>
        <taxon>Eukaryota</taxon>
        <taxon>Viridiplantae</taxon>
        <taxon>Streptophyta</taxon>
        <taxon>Embryophyta</taxon>
        <taxon>Tracheophyta</taxon>
        <taxon>Spermatophyta</taxon>
        <taxon>Magnoliopsida</taxon>
        <taxon>eudicotyledons</taxon>
        <taxon>Gunneridae</taxon>
        <taxon>Pentapetalae</taxon>
        <taxon>asterids</taxon>
        <taxon>campanulids</taxon>
        <taxon>Asterales</taxon>
        <taxon>Asteraceae</taxon>
        <taxon>Asteroideae</taxon>
        <taxon>Heliantheae alliance</taxon>
        <taxon>Tageteae</taxon>
        <taxon>Tagetes</taxon>
    </lineage>
</organism>
<evidence type="ECO:0000256" key="5">
    <source>
        <dbReference type="ARBA" id="ARBA00023163"/>
    </source>
</evidence>
<feature type="domain" description="SET" evidence="8">
    <location>
        <begin position="765"/>
        <end position="880"/>
    </location>
</feature>
<dbReference type="GO" id="GO:0003682">
    <property type="term" value="F:chromatin binding"/>
    <property type="evidence" value="ECO:0007669"/>
    <property type="project" value="TreeGrafter"/>
</dbReference>
<evidence type="ECO:0000256" key="6">
    <source>
        <dbReference type="ARBA" id="ARBA00048568"/>
    </source>
</evidence>
<dbReference type="PROSITE" id="PS51576">
    <property type="entry name" value="SAM_MT43_EZ"/>
    <property type="match status" value="1"/>
</dbReference>
<dbReference type="AlphaFoldDB" id="A0AAD8P4F8"/>
<dbReference type="EMBL" id="JAUHHV010000002">
    <property type="protein sequence ID" value="KAK1433083.1"/>
    <property type="molecule type" value="Genomic_DNA"/>
</dbReference>
<gene>
    <name evidence="10" type="ORF">QVD17_09989</name>
</gene>
<dbReference type="GO" id="GO:0032259">
    <property type="term" value="P:methylation"/>
    <property type="evidence" value="ECO:0007669"/>
    <property type="project" value="UniProtKB-KW"/>
</dbReference>
<sequence length="914" mass="101985">MSLPNASHPSSTVAGRSESADASTIVELQRTAITSSEISLVIDSLKKKLEADRCAYIMKRMEENRTKLAEVTNNHHKLSFERRKLRATGAGQTVDLLTKRQKDAIDMQNGVNADNGDSDSTSSQEDGHASAILLGSSIAVKNAVRPIKLPEVKKLPPYTTWIFLDRNQRMTEDQSVVGRRRIYYDQNGGEALIASDSEEEAVDEEEEKKEFVDSEDYIIRMTIQQLGSSIVVLDLLAQQLSRKPSEVMARYEVLVNRENAVEGSKPGNSEFDMSSLNDKDLEAALDSFDNLFCRRCLVFDCKLHGCSQDLIFPTEKQCTLNRIDEEKGPCGPHCYRQVQKVEGNTVPSSMQLNSEQKAAPLSDGNNVQSSRKKSNGRSLSRRLKSSQSENASSNAKNISESSESDARPGPRKSKLIEKRGTRQRNSKRISDHVMIAIKKRQKKLDASDSDSVSSGSLGLRDLGARSSSHKESEEATSSSLKAKSLSAKRGRRKDSLVLSGDRSLQPDLADCKEITSAQPVINSDVKWKKEEFGDESICRQEVTEFKSWKTIEKSLFEKGLEIFGRNSCLIARNLMNGLKTCAEVFYALNSSENKLSSQGGDGTNFLGDGSRVDSNGNMGTSLKRRSRFLRRRGKVRRLKYSWKSAGYHSMRKRISDKKELPCRQYNPCGCQSACGKDCSCFVSGTCCEKYCGCPKTCKTRFRGCHCAKSQCRSRQCPCFAAGRECDPDVCRNCWIGCGDGTLGIPNQRGDNYECRNMKLLLKQQQRVLLGRSDVSGWGAFLKNSVPKHEYLGEYTGELISHREADKRGKIYDRENSSFLFNLNDQYVLDAYRKGDKLKFANHSPVPNCYAKVIMVAGDHRVGIFAKERICAGEELFYDYRYEPDRAPAWAKKPESSGSKKDDNAPSSGHAKKLA</sequence>
<evidence type="ECO:0000256" key="4">
    <source>
        <dbReference type="ARBA" id="ARBA00023015"/>
    </source>
</evidence>
<evidence type="ECO:0000256" key="2">
    <source>
        <dbReference type="ARBA" id="ARBA00022679"/>
    </source>
</evidence>
<dbReference type="CDD" id="cd10519">
    <property type="entry name" value="SET_EZH"/>
    <property type="match status" value="1"/>
</dbReference>
<dbReference type="SMART" id="SM01114">
    <property type="entry name" value="CXC"/>
    <property type="match status" value="1"/>
</dbReference>
<dbReference type="InterPro" id="IPR001214">
    <property type="entry name" value="SET_dom"/>
</dbReference>
<comment type="catalytic activity">
    <reaction evidence="6">
        <text>L-lysyl(27)-[histone H3] + 3 S-adenosyl-L-methionine = N(6),N(6),N(6)-trimethyl-L-lysyl(27)-[histone H3] + 3 S-adenosyl-L-homocysteine + 3 H(+)</text>
        <dbReference type="Rhea" id="RHEA:60292"/>
        <dbReference type="Rhea" id="RHEA-COMP:15535"/>
        <dbReference type="Rhea" id="RHEA-COMP:15548"/>
        <dbReference type="ChEBI" id="CHEBI:15378"/>
        <dbReference type="ChEBI" id="CHEBI:29969"/>
        <dbReference type="ChEBI" id="CHEBI:57856"/>
        <dbReference type="ChEBI" id="CHEBI:59789"/>
        <dbReference type="ChEBI" id="CHEBI:61961"/>
        <dbReference type="EC" id="2.1.1.356"/>
    </reaction>
</comment>
<dbReference type="Pfam" id="PF25996">
    <property type="entry name" value="HTH_CLF_N"/>
    <property type="match status" value="1"/>
</dbReference>
<dbReference type="Gene3D" id="2.170.270.10">
    <property type="entry name" value="SET domain"/>
    <property type="match status" value="1"/>
</dbReference>
<dbReference type="SMART" id="SM00317">
    <property type="entry name" value="SET"/>
    <property type="match status" value="1"/>
</dbReference>
<dbReference type="GO" id="GO:0050793">
    <property type="term" value="P:regulation of developmental process"/>
    <property type="evidence" value="ECO:0007669"/>
    <property type="project" value="UniProtKB-ARBA"/>
</dbReference>
<feature type="region of interest" description="Disordered" evidence="7">
    <location>
        <begin position="107"/>
        <end position="127"/>
    </location>
</feature>
<feature type="compositionally biased region" description="Basic residues" evidence="7">
    <location>
        <begin position="370"/>
        <end position="384"/>
    </location>
</feature>